<dbReference type="Gene3D" id="1.25.40.10">
    <property type="entry name" value="Tetratricopeptide repeat domain"/>
    <property type="match status" value="3"/>
</dbReference>
<feature type="compositionally biased region" description="Basic residues" evidence="10">
    <location>
        <begin position="1439"/>
        <end position="1477"/>
    </location>
</feature>
<dbReference type="GO" id="GO:0000993">
    <property type="term" value="F:RNA polymerase II complex binding"/>
    <property type="evidence" value="ECO:0007669"/>
    <property type="project" value="TreeGrafter"/>
</dbReference>
<keyword evidence="4 11" id="KW-0812">Transmembrane</keyword>
<feature type="repeat" description="TPR" evidence="9">
    <location>
        <begin position="753"/>
        <end position="786"/>
    </location>
</feature>
<feature type="compositionally biased region" description="Low complexity" evidence="10">
    <location>
        <begin position="1520"/>
        <end position="1529"/>
    </location>
</feature>
<keyword evidence="5" id="KW-0677">Repeat</keyword>
<feature type="transmembrane region" description="Helical" evidence="11">
    <location>
        <begin position="264"/>
        <end position="290"/>
    </location>
</feature>
<feature type="repeat" description="TPR" evidence="9">
    <location>
        <begin position="1129"/>
        <end position="1162"/>
    </location>
</feature>
<organism evidence="12 13">
    <name type="scientific">Acromyrmex heyeri</name>
    <dbReference type="NCBI Taxonomy" id="230685"/>
    <lineage>
        <taxon>Eukaryota</taxon>
        <taxon>Metazoa</taxon>
        <taxon>Ecdysozoa</taxon>
        <taxon>Arthropoda</taxon>
        <taxon>Hexapoda</taxon>
        <taxon>Insecta</taxon>
        <taxon>Pterygota</taxon>
        <taxon>Neoptera</taxon>
        <taxon>Endopterygota</taxon>
        <taxon>Hymenoptera</taxon>
        <taxon>Apocrita</taxon>
        <taxon>Aculeata</taxon>
        <taxon>Formicoidea</taxon>
        <taxon>Formicidae</taxon>
        <taxon>Myrmicinae</taxon>
        <taxon>Acromyrmex</taxon>
    </lineage>
</organism>
<comment type="caution">
    <text evidence="12">The sequence shown here is derived from an EMBL/GenBank/DDBJ whole genome shotgun (WGS) entry which is preliminary data.</text>
</comment>
<evidence type="ECO:0000256" key="2">
    <source>
        <dbReference type="ARBA" id="ARBA00007863"/>
    </source>
</evidence>
<feature type="compositionally biased region" description="Basic residues" evidence="10">
    <location>
        <begin position="1530"/>
        <end position="1545"/>
    </location>
</feature>
<feature type="region of interest" description="Disordered" evidence="10">
    <location>
        <begin position="1254"/>
        <end position="1280"/>
    </location>
</feature>
<dbReference type="Proteomes" id="UP000670152">
    <property type="component" value="Unassembled WGS sequence"/>
</dbReference>
<dbReference type="GO" id="GO:0016593">
    <property type="term" value="C:Cdc73/Paf1 complex"/>
    <property type="evidence" value="ECO:0007669"/>
    <property type="project" value="TreeGrafter"/>
</dbReference>
<keyword evidence="3" id="KW-0813">Transport</keyword>
<dbReference type="EMBL" id="JAANIB010010813">
    <property type="protein sequence ID" value="KAG5318439.1"/>
    <property type="molecule type" value="Genomic_DNA"/>
</dbReference>
<accession>A0A836EC85</accession>
<feature type="transmembrane region" description="Helical" evidence="11">
    <location>
        <begin position="41"/>
        <end position="62"/>
    </location>
</feature>
<dbReference type="FunFam" id="1.25.40.10:FF:000289">
    <property type="entry name" value="RNA polymerase-associated protein CTR9 homolog"/>
    <property type="match status" value="1"/>
</dbReference>
<dbReference type="PANTHER" id="PTHR14027:SF2">
    <property type="entry name" value="RNA POLYMERASE-ASSOCIATED PROTEIN CTR9 HOMOLOG"/>
    <property type="match status" value="1"/>
</dbReference>
<keyword evidence="13" id="KW-1185">Reference proteome</keyword>
<feature type="non-terminal residue" evidence="12">
    <location>
        <position position="1621"/>
    </location>
</feature>
<feature type="non-terminal residue" evidence="12">
    <location>
        <position position="1"/>
    </location>
</feature>
<evidence type="ECO:0000256" key="11">
    <source>
        <dbReference type="SAM" id="Phobius"/>
    </source>
</evidence>
<dbReference type="Pfam" id="PF13181">
    <property type="entry name" value="TPR_8"/>
    <property type="match status" value="3"/>
</dbReference>
<evidence type="ECO:0000256" key="6">
    <source>
        <dbReference type="ARBA" id="ARBA00022803"/>
    </source>
</evidence>
<comment type="similarity">
    <text evidence="2">Belongs to the SLC35F solute transporter family.</text>
</comment>
<dbReference type="SUPFAM" id="SSF48452">
    <property type="entry name" value="TPR-like"/>
    <property type="match status" value="4"/>
</dbReference>
<feature type="compositionally biased region" description="Basic residues" evidence="10">
    <location>
        <begin position="1364"/>
        <end position="1379"/>
    </location>
</feature>
<feature type="compositionally biased region" description="Low complexity" evidence="10">
    <location>
        <begin position="1612"/>
        <end position="1621"/>
    </location>
</feature>
<dbReference type="OrthoDB" id="343875at2759"/>
<feature type="transmembrane region" description="Helical" evidence="11">
    <location>
        <begin position="167"/>
        <end position="187"/>
    </location>
</feature>
<dbReference type="CDD" id="cd22249">
    <property type="entry name" value="UDM1_RNF168_RNF169-like"/>
    <property type="match status" value="1"/>
</dbReference>
<evidence type="ECO:0000313" key="12">
    <source>
        <dbReference type="EMBL" id="KAG5318439.1"/>
    </source>
</evidence>
<feature type="compositionally biased region" description="Low complexity" evidence="10">
    <location>
        <begin position="1494"/>
        <end position="1505"/>
    </location>
</feature>
<gene>
    <name evidence="12" type="primary">Ctr9</name>
    <name evidence="12" type="ORF">G6Z77_0011860</name>
</gene>
<feature type="compositionally biased region" description="Basic and acidic residues" evidence="10">
    <location>
        <begin position="1380"/>
        <end position="1395"/>
    </location>
</feature>
<feature type="region of interest" description="Disordered" evidence="10">
    <location>
        <begin position="1295"/>
        <end position="1621"/>
    </location>
</feature>
<dbReference type="SMART" id="SM00028">
    <property type="entry name" value="TPR"/>
    <property type="match status" value="12"/>
</dbReference>
<dbReference type="Pfam" id="PF13374">
    <property type="entry name" value="TPR_10"/>
    <property type="match status" value="1"/>
</dbReference>
<evidence type="ECO:0000256" key="7">
    <source>
        <dbReference type="ARBA" id="ARBA00022989"/>
    </source>
</evidence>
<dbReference type="GO" id="GO:0016020">
    <property type="term" value="C:membrane"/>
    <property type="evidence" value="ECO:0007669"/>
    <property type="project" value="UniProtKB-SubCell"/>
</dbReference>
<dbReference type="GO" id="GO:0006368">
    <property type="term" value="P:transcription elongation by RNA polymerase II"/>
    <property type="evidence" value="ECO:0007669"/>
    <property type="project" value="TreeGrafter"/>
</dbReference>
<feature type="transmembrane region" description="Helical" evidence="11">
    <location>
        <begin position="139"/>
        <end position="160"/>
    </location>
</feature>
<evidence type="ECO:0000256" key="8">
    <source>
        <dbReference type="ARBA" id="ARBA00023136"/>
    </source>
</evidence>
<feature type="compositionally biased region" description="Basic residues" evidence="10">
    <location>
        <begin position="1506"/>
        <end position="1519"/>
    </location>
</feature>
<dbReference type="InterPro" id="IPR009262">
    <property type="entry name" value="SLC35_F1/F2/F6"/>
</dbReference>
<evidence type="ECO:0000256" key="4">
    <source>
        <dbReference type="ARBA" id="ARBA00022692"/>
    </source>
</evidence>
<evidence type="ECO:0000256" key="5">
    <source>
        <dbReference type="ARBA" id="ARBA00022737"/>
    </source>
</evidence>
<feature type="repeat" description="TPR" evidence="9">
    <location>
        <begin position="610"/>
        <end position="643"/>
    </location>
</feature>
<keyword evidence="8 11" id="KW-0472">Membrane</keyword>
<feature type="repeat" description="TPR" evidence="9">
    <location>
        <begin position="718"/>
        <end position="751"/>
    </location>
</feature>
<evidence type="ECO:0000256" key="1">
    <source>
        <dbReference type="ARBA" id="ARBA00004141"/>
    </source>
</evidence>
<keyword evidence="6 9" id="KW-0802">TPR repeat</keyword>
<keyword evidence="7 11" id="KW-1133">Transmembrane helix</keyword>
<dbReference type="Pfam" id="PF14559">
    <property type="entry name" value="TPR_19"/>
    <property type="match status" value="2"/>
</dbReference>
<name>A0A836EC85_9HYME</name>
<dbReference type="GO" id="GO:0022857">
    <property type="term" value="F:transmembrane transporter activity"/>
    <property type="evidence" value="ECO:0007669"/>
    <property type="project" value="InterPro"/>
</dbReference>
<evidence type="ECO:0000256" key="9">
    <source>
        <dbReference type="PROSITE-ProRule" id="PRU00339"/>
    </source>
</evidence>
<evidence type="ECO:0000313" key="13">
    <source>
        <dbReference type="Proteomes" id="UP000670152"/>
    </source>
</evidence>
<dbReference type="FunFam" id="1.25.40.10:FF:000077">
    <property type="entry name" value="CTR9 homolog, Paf1/RNA polymerase II complex component"/>
    <property type="match status" value="1"/>
</dbReference>
<feature type="compositionally biased region" description="Basic and acidic residues" evidence="10">
    <location>
        <begin position="1326"/>
        <end position="1338"/>
    </location>
</feature>
<evidence type="ECO:0000256" key="10">
    <source>
        <dbReference type="SAM" id="MobiDB-lite"/>
    </source>
</evidence>
<feature type="transmembrane region" description="Helical" evidence="11">
    <location>
        <begin position="230"/>
        <end position="252"/>
    </location>
</feature>
<reference evidence="12 13" key="1">
    <citation type="submission" date="2020-02" db="EMBL/GenBank/DDBJ databases">
        <title>Relaxed selection underlies rapid genomic changes in the transitions from sociality to social parasitism in ants.</title>
        <authorList>
            <person name="Bi X."/>
        </authorList>
    </citation>
    <scope>NUCLEOTIDE SEQUENCE [LARGE SCALE GENOMIC DNA]</scope>
    <source>
        <strain evidence="12">BGI-DK2014b</strain>
        <tissue evidence="12">Whole body</tissue>
    </source>
</reference>
<feature type="compositionally biased region" description="Basic and acidic residues" evidence="10">
    <location>
        <begin position="1346"/>
        <end position="1363"/>
    </location>
</feature>
<dbReference type="InterPro" id="IPR019734">
    <property type="entry name" value="TPR_rpt"/>
</dbReference>
<feature type="compositionally biased region" description="Basic residues" evidence="10">
    <location>
        <begin position="1576"/>
        <end position="1611"/>
    </location>
</feature>
<protein>
    <submittedName>
        <fullName evidence="12">CTR9 protein</fullName>
    </submittedName>
</protein>
<dbReference type="InterPro" id="IPR031101">
    <property type="entry name" value="Ctr9"/>
</dbReference>
<dbReference type="GO" id="GO:0006355">
    <property type="term" value="P:regulation of DNA-templated transcription"/>
    <property type="evidence" value="ECO:0007669"/>
    <property type="project" value="InterPro"/>
</dbReference>
<evidence type="ECO:0000256" key="3">
    <source>
        <dbReference type="ARBA" id="ARBA00022448"/>
    </source>
</evidence>
<sequence>MHHGMGGSAGDRHGAQNSAMQARNGVCDKIENYISELGRWAVWRAIIMGQFLSLVLCFMTFINHYINTGSYKLSLPTGQNVPHYVMMCLVYTTWMSCRGVGNGLISVIRARGWRYLFLALIDVEACTLITSSHQYTSLASIQLLDCVAIPVALVLSFLVLGVRYRMVHIVGVSVCLMGVGCLVWAGIDDNNDPTATGKNQLVGDMLCLGGAVLFSITTVLQELGVKTVDIIEYLGMIGFFGTILSCMQTAVLQRFQIEAFHWDNVPVITILVLYCITQFMFFSLVPVILFESGATALQLALLTSDSFNILAGMLNHHYKFHALYFVSYALTMTGIYIYAIKRTPMSSNSRRQHIEPPIPDYRHMSHPDVGEVEMATSSGMSGVSGTLDIRASTLGSERETMDATSLPLSVSSDTAFTSFYGSQANLKVIELYLDQLPDGDEVLGILRQEHAQLNIWVNLALEYYKQQKIDDFIKILESSRIDANIDYRDYEKDQMRALDMLAAYYVQEANKEKNKDKKRDLFTKATLLYTTADKIIMYDQNHLLGRAYFCLLEGDKMEQADAQFNFVLNQSPNNIPSLLGKACIAFNKKDYRGALAFYKKALRTNPNCPAAVRLGMGHCFMKLNNQEKARLAFERALQLDGQCVGALVGLSVLKLNQQQPDSIRTGVQMLSKAYTIDSTNPMVLNHLANHFFFKKDYNKVQHLALHAFHNTENEAMRAESCYQLARAFHVQGDYDQAFQYYYQATQFAPPVFVLPHFGLGQMYVYRGDAENAAQCFEKVLKAQPGNYETMKILGSLYANSSSQSKRDIAKNHLRKVTEQFPDDVEAWIELAQILEQSDLNAALNAYGTATRILKEKVQADIPPEILNNVGALHYRLGNLEEARKNLEESLARSKADALHDSVYYNSIAVTTTYNLARLNEALCVFDRAEKLYKDILKEHPNYVDCYLRLGCMARDKGQIYEASDWFKDALRINNEHPDAWSLLGNLHLAKMEWGPGQKKFERILKNPTTSTDAYSLIALGNIWLQTLHQSGKDKEREKRHQDRALAMYKQVLRNDPKNIWAANGIGAVLAHKGCVNEARDIFAQVREATAEFCDVWLNIAHIYVEQKQFVSAIQMYENCLRKFYKYHHVEVLQYLGRAYFKAGKLKEAKLTLLKARRVAPQDTVLLYNIALVLQRLATQILKDEKSTLTTVLQAVHELGLSHKYFQYLSAHGDRMEQLAEAEARRCQDLLSQAQYHVARARRLDEEEKMLRRKQEEERQAFKMRQTEEQRKLEEMRRQKEEEMLQKRQEYVEKTKNALVFGEMPSEKPGKKGKRLRTDQYVSDSGGSDRDEGREEIPKERKRKRKPSSETKDRKSKGSDSDQPKRKRGKKNARTKKEKTRKVVETLKGKLVKSKETISTSESDSDTGGLKIASGGESGNENQPHSSKRIASDSEGSRASRSRSRSRSKSGSRSRSSSRSRSRSASRSRSPSRSRSRSRSASGSRSRSVSKSRSRSVSGSRSGSAKSRSRSRSGSRKSGSRSRSNSGSRRSGSKPRSRSSSRKSGSRSRSPSGSRKGVSPSRSKSGSRSGSEERQSRSKSRSRSKSKSVSRSKSRSRSGSRSRSRSRSKSGSRSRSPSGSAR</sequence>
<feature type="transmembrane region" description="Helical" evidence="11">
    <location>
        <begin position="322"/>
        <end position="340"/>
    </location>
</feature>
<dbReference type="PANTHER" id="PTHR14027">
    <property type="entry name" value="RNA POLYMERASE-ASSOCIATED PROTEIN CTR9"/>
    <property type="match status" value="1"/>
</dbReference>
<feature type="compositionally biased region" description="Low complexity" evidence="10">
    <location>
        <begin position="1546"/>
        <end position="1568"/>
    </location>
</feature>
<comment type="subcellular location">
    <subcellularLocation>
        <location evidence="1">Membrane</location>
        <topology evidence="1">Multi-pass membrane protein</topology>
    </subcellularLocation>
</comment>
<proteinExistence type="inferred from homology"/>
<dbReference type="FunFam" id="1.25.40.10:FF:000322">
    <property type="entry name" value="RNA polymerase-associated protein CTR9 homolog"/>
    <property type="match status" value="1"/>
</dbReference>
<dbReference type="FunFam" id="1.25.40.10:FF:000069">
    <property type="entry name" value="CTR9 homolog, Paf1/RNA polymerase II complex component"/>
    <property type="match status" value="1"/>
</dbReference>
<feature type="repeat" description="TPR" evidence="9">
    <location>
        <begin position="863"/>
        <end position="896"/>
    </location>
</feature>
<dbReference type="InterPro" id="IPR011990">
    <property type="entry name" value="TPR-like_helical_dom_sf"/>
</dbReference>
<dbReference type="Pfam" id="PF06027">
    <property type="entry name" value="SLC35F"/>
    <property type="match status" value="1"/>
</dbReference>
<dbReference type="Pfam" id="PF13432">
    <property type="entry name" value="TPR_16"/>
    <property type="match status" value="1"/>
</dbReference>
<dbReference type="PROSITE" id="PS50005">
    <property type="entry name" value="TPR"/>
    <property type="match status" value="5"/>
</dbReference>